<evidence type="ECO:0000313" key="3">
    <source>
        <dbReference type="Proteomes" id="UP000796880"/>
    </source>
</evidence>
<accession>A0A8K0DL75</accession>
<proteinExistence type="predicted"/>
<reference evidence="2" key="1">
    <citation type="submission" date="2020-03" db="EMBL/GenBank/DDBJ databases">
        <title>A high-quality chromosome-level genome assembly of a woody plant with both climbing and erect habits, Rhamnella rubrinervis.</title>
        <authorList>
            <person name="Lu Z."/>
            <person name="Yang Y."/>
            <person name="Zhu X."/>
            <person name="Sun Y."/>
        </authorList>
    </citation>
    <scope>NUCLEOTIDE SEQUENCE</scope>
    <source>
        <strain evidence="2">BYM</strain>
        <tissue evidence="2">Leaf</tissue>
    </source>
</reference>
<organism evidence="2 3">
    <name type="scientific">Rhamnella rubrinervis</name>
    <dbReference type="NCBI Taxonomy" id="2594499"/>
    <lineage>
        <taxon>Eukaryota</taxon>
        <taxon>Viridiplantae</taxon>
        <taxon>Streptophyta</taxon>
        <taxon>Embryophyta</taxon>
        <taxon>Tracheophyta</taxon>
        <taxon>Spermatophyta</taxon>
        <taxon>Magnoliopsida</taxon>
        <taxon>eudicotyledons</taxon>
        <taxon>Gunneridae</taxon>
        <taxon>Pentapetalae</taxon>
        <taxon>rosids</taxon>
        <taxon>fabids</taxon>
        <taxon>Rosales</taxon>
        <taxon>Rhamnaceae</taxon>
        <taxon>rhamnoid group</taxon>
        <taxon>Rhamneae</taxon>
        <taxon>Rhamnella</taxon>
    </lineage>
</organism>
<protein>
    <submittedName>
        <fullName evidence="2">Uncharacterized protein</fullName>
    </submittedName>
</protein>
<dbReference type="PANTHER" id="PTHR47290:SF4">
    <property type="entry name" value="RING FINGER PROTEIN"/>
    <property type="match status" value="1"/>
</dbReference>
<dbReference type="AlphaFoldDB" id="A0A8K0DL75"/>
<name>A0A8K0DL75_9ROSA</name>
<feature type="compositionally biased region" description="Low complexity" evidence="1">
    <location>
        <begin position="154"/>
        <end position="167"/>
    </location>
</feature>
<dbReference type="OrthoDB" id="1159404at2759"/>
<dbReference type="Proteomes" id="UP000796880">
    <property type="component" value="Unassembled WGS sequence"/>
</dbReference>
<sequence length="354" mass="39187">MTMVPARNLSKQNHRRLLHNNNNNRLVYGGCGGEEYSSEFCGVMSRVEEEGYELYCSTESILGSDLLLVGPIMAEDESRTNSINEAGSSSNKEAQEEHEREEGNWLQLSIGSHTGISHENKNNNLHHHQPVNETVTTATTPRRSSGLIELDLLPGGSSRQARSSSSSMAPMFHVPEIPTPQQRQVSSFGNFSTSLYFQHPGSSSSSNMINFPHHQQHQAQAHHEALNWTFRPFPAHNILGLASTSNSSSSSSSTLMPLGSSSSSYFARQFQIQSGMDVAGPSLDFRVVNPPRRPHSGIWFMLQASQNQAKEPFLPQISKNYLRIKYFILAIPFIQINVCGRKDDSSIANEVSGQ</sequence>
<dbReference type="InterPro" id="IPR044171">
    <property type="entry name" value="LAX2-like"/>
</dbReference>
<keyword evidence="3" id="KW-1185">Reference proteome</keyword>
<feature type="compositionally biased region" description="Basic and acidic residues" evidence="1">
    <location>
        <begin position="93"/>
        <end position="103"/>
    </location>
</feature>
<evidence type="ECO:0000313" key="2">
    <source>
        <dbReference type="EMBL" id="KAF3430928.1"/>
    </source>
</evidence>
<feature type="compositionally biased region" description="Polar residues" evidence="1">
    <location>
        <begin position="80"/>
        <end position="92"/>
    </location>
</feature>
<gene>
    <name evidence="2" type="ORF">FNV43_RR25658</name>
</gene>
<feature type="compositionally biased region" description="Polar residues" evidence="1">
    <location>
        <begin position="106"/>
        <end position="115"/>
    </location>
</feature>
<feature type="compositionally biased region" description="Polar residues" evidence="1">
    <location>
        <begin position="131"/>
        <end position="143"/>
    </location>
</feature>
<feature type="region of interest" description="Disordered" evidence="1">
    <location>
        <begin position="78"/>
        <end position="167"/>
    </location>
</feature>
<dbReference type="PANTHER" id="PTHR47290">
    <property type="entry name" value="RING FINGER PROTEIN"/>
    <property type="match status" value="1"/>
</dbReference>
<evidence type="ECO:0000256" key="1">
    <source>
        <dbReference type="SAM" id="MobiDB-lite"/>
    </source>
</evidence>
<comment type="caution">
    <text evidence="2">The sequence shown here is derived from an EMBL/GenBank/DDBJ whole genome shotgun (WGS) entry which is preliminary data.</text>
</comment>
<dbReference type="EMBL" id="VOIH02000012">
    <property type="protein sequence ID" value="KAF3430928.1"/>
    <property type="molecule type" value="Genomic_DNA"/>
</dbReference>